<dbReference type="KEGG" id="ssl:SS1G_06704"/>
<sequence length="62" mass="7033">MSDFLISVAEMFVHRCCGMHVTPAIYVKLNYFDGMVWYGMDVMYVRLQAGLVEGYCDGSIAQ</sequence>
<accession>A7EN05</accession>
<keyword evidence="2" id="KW-1185">Reference proteome</keyword>
<gene>
    <name evidence="1" type="ORF">SS1G_06704</name>
</gene>
<dbReference type="GeneID" id="5488478"/>
<dbReference type="InParanoid" id="A7EN05"/>
<name>A7EN05_SCLS1</name>
<dbReference type="RefSeq" id="XP_001592463.1">
    <property type="nucleotide sequence ID" value="XM_001592413.1"/>
</dbReference>
<organism evidence="1 2">
    <name type="scientific">Sclerotinia sclerotiorum (strain ATCC 18683 / 1980 / Ss-1)</name>
    <name type="common">White mold</name>
    <name type="synonym">Whetzelinia sclerotiorum</name>
    <dbReference type="NCBI Taxonomy" id="665079"/>
    <lineage>
        <taxon>Eukaryota</taxon>
        <taxon>Fungi</taxon>
        <taxon>Dikarya</taxon>
        <taxon>Ascomycota</taxon>
        <taxon>Pezizomycotina</taxon>
        <taxon>Leotiomycetes</taxon>
        <taxon>Helotiales</taxon>
        <taxon>Sclerotiniaceae</taxon>
        <taxon>Sclerotinia</taxon>
    </lineage>
</organism>
<dbReference type="AlphaFoldDB" id="A7EN05"/>
<dbReference type="EMBL" id="CH476628">
    <property type="protein sequence ID" value="EDO04221.1"/>
    <property type="molecule type" value="Genomic_DNA"/>
</dbReference>
<evidence type="ECO:0000313" key="1">
    <source>
        <dbReference type="EMBL" id="EDO04221.1"/>
    </source>
</evidence>
<dbReference type="Proteomes" id="UP000001312">
    <property type="component" value="Unassembled WGS sequence"/>
</dbReference>
<proteinExistence type="predicted"/>
<reference evidence="2" key="1">
    <citation type="journal article" date="2011" name="PLoS Genet.">
        <title>Genomic analysis of the necrotrophic fungal pathogens Sclerotinia sclerotiorum and Botrytis cinerea.</title>
        <authorList>
            <person name="Amselem J."/>
            <person name="Cuomo C.A."/>
            <person name="van Kan J.A."/>
            <person name="Viaud M."/>
            <person name="Benito E.P."/>
            <person name="Couloux A."/>
            <person name="Coutinho P.M."/>
            <person name="de Vries R.P."/>
            <person name="Dyer P.S."/>
            <person name="Fillinger S."/>
            <person name="Fournier E."/>
            <person name="Gout L."/>
            <person name="Hahn M."/>
            <person name="Kohn L."/>
            <person name="Lapalu N."/>
            <person name="Plummer K.M."/>
            <person name="Pradier J.M."/>
            <person name="Quevillon E."/>
            <person name="Sharon A."/>
            <person name="Simon A."/>
            <person name="ten Have A."/>
            <person name="Tudzynski B."/>
            <person name="Tudzynski P."/>
            <person name="Wincker P."/>
            <person name="Andrew M."/>
            <person name="Anthouard V."/>
            <person name="Beever R.E."/>
            <person name="Beffa R."/>
            <person name="Benoit I."/>
            <person name="Bouzid O."/>
            <person name="Brault B."/>
            <person name="Chen Z."/>
            <person name="Choquer M."/>
            <person name="Collemare J."/>
            <person name="Cotton P."/>
            <person name="Danchin E.G."/>
            <person name="Da Silva C."/>
            <person name="Gautier A."/>
            <person name="Giraud C."/>
            <person name="Giraud T."/>
            <person name="Gonzalez C."/>
            <person name="Grossetete S."/>
            <person name="Guldener U."/>
            <person name="Henrissat B."/>
            <person name="Howlett B.J."/>
            <person name="Kodira C."/>
            <person name="Kretschmer M."/>
            <person name="Lappartient A."/>
            <person name="Leroch M."/>
            <person name="Levis C."/>
            <person name="Mauceli E."/>
            <person name="Neuveglise C."/>
            <person name="Oeser B."/>
            <person name="Pearson M."/>
            <person name="Poulain J."/>
            <person name="Poussereau N."/>
            <person name="Quesneville H."/>
            <person name="Rascle C."/>
            <person name="Schumacher J."/>
            <person name="Segurens B."/>
            <person name="Sexton A."/>
            <person name="Silva E."/>
            <person name="Sirven C."/>
            <person name="Soanes D.M."/>
            <person name="Talbot N.J."/>
            <person name="Templeton M."/>
            <person name="Yandava C."/>
            <person name="Yarden O."/>
            <person name="Zeng Q."/>
            <person name="Rollins J.A."/>
            <person name="Lebrun M.H."/>
            <person name="Dickman M."/>
        </authorList>
    </citation>
    <scope>NUCLEOTIDE SEQUENCE [LARGE SCALE GENOMIC DNA]</scope>
    <source>
        <strain evidence="2">ATCC 18683 / 1980 / Ss-1</strain>
    </source>
</reference>
<protein>
    <submittedName>
        <fullName evidence="1">Uncharacterized protein</fullName>
    </submittedName>
</protein>
<evidence type="ECO:0000313" key="2">
    <source>
        <dbReference type="Proteomes" id="UP000001312"/>
    </source>
</evidence>